<dbReference type="EMBL" id="CAEZWV010000081">
    <property type="protein sequence ID" value="CAB4690128.1"/>
    <property type="molecule type" value="Genomic_DNA"/>
</dbReference>
<feature type="domain" description="Primosomal protein N' 3' DNA-binding" evidence="5">
    <location>
        <begin position="8"/>
        <end position="99"/>
    </location>
</feature>
<dbReference type="InterPro" id="IPR027417">
    <property type="entry name" value="P-loop_NTPase"/>
</dbReference>
<evidence type="ECO:0000256" key="3">
    <source>
        <dbReference type="ARBA" id="ARBA00023125"/>
    </source>
</evidence>
<evidence type="ECO:0000256" key="2">
    <source>
        <dbReference type="ARBA" id="ARBA00022840"/>
    </source>
</evidence>
<dbReference type="Gene3D" id="3.40.1440.60">
    <property type="entry name" value="PriA, 3(prime) DNA-binding domain"/>
    <property type="match status" value="1"/>
</dbReference>
<evidence type="ECO:0000313" key="6">
    <source>
        <dbReference type="EMBL" id="CAB4690128.1"/>
    </source>
</evidence>
<gene>
    <name evidence="6" type="ORF">UFOPK2295_01838</name>
</gene>
<dbReference type="GO" id="GO:0006270">
    <property type="term" value="P:DNA replication initiation"/>
    <property type="evidence" value="ECO:0007669"/>
    <property type="project" value="TreeGrafter"/>
</dbReference>
<evidence type="ECO:0000259" key="5">
    <source>
        <dbReference type="Pfam" id="PF17764"/>
    </source>
</evidence>
<dbReference type="GO" id="GO:0006302">
    <property type="term" value="P:double-strand break repair"/>
    <property type="evidence" value="ECO:0007669"/>
    <property type="project" value="TreeGrafter"/>
</dbReference>
<dbReference type="PANTHER" id="PTHR30580:SF0">
    <property type="entry name" value="PRIMOSOMAL PROTEIN N"/>
    <property type="match status" value="1"/>
</dbReference>
<organism evidence="6">
    <name type="scientific">freshwater metagenome</name>
    <dbReference type="NCBI Taxonomy" id="449393"/>
    <lineage>
        <taxon>unclassified sequences</taxon>
        <taxon>metagenomes</taxon>
        <taxon>ecological metagenomes</taxon>
    </lineage>
</organism>
<dbReference type="InterPro" id="IPR042115">
    <property type="entry name" value="PriA_3primeBD_sf"/>
</dbReference>
<dbReference type="AlphaFoldDB" id="A0A6J6NZT0"/>
<dbReference type="GO" id="GO:0003677">
    <property type="term" value="F:DNA binding"/>
    <property type="evidence" value="ECO:0007669"/>
    <property type="project" value="UniProtKB-KW"/>
</dbReference>
<accession>A0A6J6NZT0</accession>
<evidence type="ECO:0000256" key="4">
    <source>
        <dbReference type="SAM" id="MobiDB-lite"/>
    </source>
</evidence>
<protein>
    <submittedName>
        <fullName evidence="6">Unannotated protein</fullName>
    </submittedName>
</protein>
<dbReference type="GO" id="GO:0005524">
    <property type="term" value="F:ATP binding"/>
    <property type="evidence" value="ECO:0007669"/>
    <property type="project" value="UniProtKB-KW"/>
</dbReference>
<keyword evidence="1" id="KW-0547">Nucleotide-binding</keyword>
<evidence type="ECO:0000256" key="1">
    <source>
        <dbReference type="ARBA" id="ARBA00022741"/>
    </source>
</evidence>
<name>A0A6J6NZT0_9ZZZZ</name>
<keyword evidence="3" id="KW-0238">DNA-binding</keyword>
<dbReference type="PANTHER" id="PTHR30580">
    <property type="entry name" value="PRIMOSOMAL PROTEIN N"/>
    <property type="match status" value="1"/>
</dbReference>
<feature type="region of interest" description="Disordered" evidence="4">
    <location>
        <begin position="102"/>
        <end position="122"/>
    </location>
</feature>
<dbReference type="GO" id="GO:0006310">
    <property type="term" value="P:DNA recombination"/>
    <property type="evidence" value="ECO:0007669"/>
    <property type="project" value="TreeGrafter"/>
</dbReference>
<reference evidence="6" key="1">
    <citation type="submission" date="2020-05" db="EMBL/GenBank/DDBJ databases">
        <authorList>
            <person name="Chiriac C."/>
            <person name="Salcher M."/>
            <person name="Ghai R."/>
            <person name="Kavagutti S V."/>
        </authorList>
    </citation>
    <scope>NUCLEOTIDE SEQUENCE</scope>
</reference>
<dbReference type="InterPro" id="IPR041222">
    <property type="entry name" value="PriA_3primeBD"/>
</dbReference>
<dbReference type="Gene3D" id="3.40.50.300">
    <property type="entry name" value="P-loop containing nucleotide triphosphate hydrolases"/>
    <property type="match status" value="1"/>
</dbReference>
<feature type="compositionally biased region" description="Polar residues" evidence="4">
    <location>
        <begin position="113"/>
        <end position="122"/>
    </location>
</feature>
<dbReference type="GO" id="GO:0043138">
    <property type="term" value="F:3'-5' DNA helicase activity"/>
    <property type="evidence" value="ECO:0007669"/>
    <property type="project" value="TreeGrafter"/>
</dbReference>
<sequence length="575" mass="61221">MVPEVSGIDKVFDYLVPESLVPRVGRGARVRIDLNGRRVGGWIVEIGSADERTDVQVDINRLVPIVSVSGDGVEPDVVSLAQWMSQQWFGSWRATLSSASAPRMRGRHVNPRRGQNPTFPNDEVTTATRELVSRGGGVLMVPPLASALHVVAELARDGSVLVVCPTQRMAVMGAAALRRRGFTTALVPDDWDAAKSGVDIVIGARSAVLAPCAGLSSIVVIDEHDELHHEERSPTWNAPHVARERARRANVPCVLTSPVPSAAAMQTESDVALVSLGEAQWPVISIVNLDDVPVSGSLLSSELLESATTPGLTTVCVLNTKGKARLIACKSCRAVQACSACSSLLTQSDDGVLFCVRCHTSAGSVCVSCGRTSFVVPRGGVSQLVTQVVKSTRNPVVEVTAESDDTWTKGSVFIGTEAVLYRIPSTDAVVFADIDRDLGAPRITASREVLSLVARAARIVGPHGRVVIQTRQPQHPLLQALAASDPSKALLGWMKKDIAQRQAFSLPPFSSMVRVSVAAPKSLDDVPSLSDVDVARDDDSLVVKSVDNAALAAAVQTLRQHYGTALRVHAGPKRY</sequence>
<dbReference type="Pfam" id="PF17764">
    <property type="entry name" value="PriA_3primeBD"/>
    <property type="match status" value="1"/>
</dbReference>
<proteinExistence type="predicted"/>
<keyword evidence="2" id="KW-0067">ATP-binding</keyword>